<dbReference type="AlphaFoldDB" id="A0A410WQQ2"/>
<dbReference type="InterPro" id="IPR011063">
    <property type="entry name" value="TilS/TtcA_N"/>
</dbReference>
<dbReference type="GO" id="GO:0032267">
    <property type="term" value="F:tRNA(Ile)-lysidine synthase activity"/>
    <property type="evidence" value="ECO:0007669"/>
    <property type="project" value="UniProtKB-EC"/>
</dbReference>
<feature type="region of interest" description="Disordered" evidence="9">
    <location>
        <begin position="1"/>
        <end position="22"/>
    </location>
</feature>
<accession>A0A410WQQ2</accession>
<evidence type="ECO:0000256" key="4">
    <source>
        <dbReference type="ARBA" id="ARBA00022694"/>
    </source>
</evidence>
<dbReference type="EMBL" id="CP026520">
    <property type="protein sequence ID" value="QAV16758.1"/>
    <property type="molecule type" value="Genomic_DNA"/>
</dbReference>
<feature type="binding site" evidence="8">
    <location>
        <begin position="51"/>
        <end position="56"/>
    </location>
    <ligand>
        <name>ATP</name>
        <dbReference type="ChEBI" id="CHEBI:30616"/>
    </ligand>
</feature>
<dbReference type="SUPFAM" id="SSF52402">
    <property type="entry name" value="Adenine nucleotide alpha hydrolases-like"/>
    <property type="match status" value="1"/>
</dbReference>
<dbReference type="KEGG" id="pchi:PC41400_03220"/>
<comment type="function">
    <text evidence="8">Ligates lysine onto the cytidine present at position 34 of the AUA codon-specific tRNA(Ile) that contains the anticodon CAU, in an ATP-dependent manner. Cytidine is converted to lysidine, thus changing the amino acid specificity of the tRNA from methionine to isoleucine.</text>
</comment>
<evidence type="ECO:0000256" key="3">
    <source>
        <dbReference type="ARBA" id="ARBA00022598"/>
    </source>
</evidence>
<name>A0A410WQQ2_9BACL</name>
<dbReference type="SMART" id="SM00977">
    <property type="entry name" value="TilS_C"/>
    <property type="match status" value="1"/>
</dbReference>
<dbReference type="Gene3D" id="3.40.50.620">
    <property type="entry name" value="HUPs"/>
    <property type="match status" value="1"/>
</dbReference>
<dbReference type="EMBL" id="JAMDMJ010000038">
    <property type="protein sequence ID" value="MCY9599005.1"/>
    <property type="molecule type" value="Genomic_DNA"/>
</dbReference>
<keyword evidence="14" id="KW-1185">Reference proteome</keyword>
<evidence type="ECO:0000256" key="7">
    <source>
        <dbReference type="ARBA" id="ARBA00048539"/>
    </source>
</evidence>
<gene>
    <name evidence="8 12" type="primary">tilS</name>
    <name evidence="11" type="ORF">M5X16_24930</name>
    <name evidence="12" type="ORF">PC41400_03220</name>
</gene>
<evidence type="ECO:0000256" key="6">
    <source>
        <dbReference type="ARBA" id="ARBA00022840"/>
    </source>
</evidence>
<sequence length="505" mass="56668">MEGKRQPKEANHSEPGSKGLDPGFRVRAAVESRIAEEKLLEPGDTVVVAVSGGPDSVALLHLLYGLAGSRNWRLIAAHVNHRFRGEESDREAAFVASFAERLGLPCESAFIDVPAYIEETALNSQVAARQKRYEFLYETARKYGASKIALAHHADDQAETILMRILRGTGPGGLTGIPERRAEKKVELVRPMLRIYKKEVISYCEFLGLAYCRDSSNDSRKYFRNRIRLDAMPYLRQYNDQLPESLNRLGEIMTAENDYMEHEADRVYASVVKAEAGAVSLDRGDFVHLHVALQRRVIKLILNYLAFQEENVDYARLEAIRTAIVQDSPSNLTWPIDGRIALIREYERICFRSETSARSGDAAFLHQVDLQQPFLPIPEAGMTFGFTAAERDGIGVADIPVTCPDEAWFDLDALRMPLSVRNRQAGDRLDVFGLNGTKKVKDILMDAKIPPSRRDRLPLLMDAEGRVLWIPGVRRSRHALVGPGTVRWLHIRIEPPVTEGNGLGE</sequence>
<dbReference type="Proteomes" id="UP001527202">
    <property type="component" value="Unassembled WGS sequence"/>
</dbReference>
<comment type="catalytic activity">
    <reaction evidence="7 8">
        <text>cytidine(34) in tRNA(Ile2) + L-lysine + ATP = lysidine(34) in tRNA(Ile2) + AMP + diphosphate + H(+)</text>
        <dbReference type="Rhea" id="RHEA:43744"/>
        <dbReference type="Rhea" id="RHEA-COMP:10625"/>
        <dbReference type="Rhea" id="RHEA-COMP:10670"/>
        <dbReference type="ChEBI" id="CHEBI:15378"/>
        <dbReference type="ChEBI" id="CHEBI:30616"/>
        <dbReference type="ChEBI" id="CHEBI:32551"/>
        <dbReference type="ChEBI" id="CHEBI:33019"/>
        <dbReference type="ChEBI" id="CHEBI:82748"/>
        <dbReference type="ChEBI" id="CHEBI:83665"/>
        <dbReference type="ChEBI" id="CHEBI:456215"/>
        <dbReference type="EC" id="6.3.4.19"/>
    </reaction>
</comment>
<dbReference type="GO" id="GO:0005737">
    <property type="term" value="C:cytoplasm"/>
    <property type="evidence" value="ECO:0007669"/>
    <property type="project" value="UniProtKB-SubCell"/>
</dbReference>
<dbReference type="PANTHER" id="PTHR43033">
    <property type="entry name" value="TRNA(ILE)-LYSIDINE SYNTHASE-RELATED"/>
    <property type="match status" value="1"/>
</dbReference>
<dbReference type="InterPro" id="IPR012796">
    <property type="entry name" value="Lysidine-tRNA-synth_C"/>
</dbReference>
<evidence type="ECO:0000256" key="2">
    <source>
        <dbReference type="ARBA" id="ARBA00022490"/>
    </source>
</evidence>
<keyword evidence="2 8" id="KW-0963">Cytoplasm</keyword>
<evidence type="ECO:0000313" key="12">
    <source>
        <dbReference type="EMBL" id="QAV16758.1"/>
    </source>
</evidence>
<dbReference type="NCBIfam" id="TIGR02433">
    <property type="entry name" value="lysidine_TilS_C"/>
    <property type="match status" value="1"/>
</dbReference>
<feature type="domain" description="Lysidine-tRNA(Ile) synthetase C-terminal" evidence="10">
    <location>
        <begin position="418"/>
        <end position="491"/>
    </location>
</feature>
<dbReference type="RefSeq" id="WP_053228800.1">
    <property type="nucleotide sequence ID" value="NZ_CP026520.1"/>
</dbReference>
<evidence type="ECO:0000256" key="5">
    <source>
        <dbReference type="ARBA" id="ARBA00022741"/>
    </source>
</evidence>
<organism evidence="12 13">
    <name type="scientific">Paenibacillus chitinolyticus</name>
    <dbReference type="NCBI Taxonomy" id="79263"/>
    <lineage>
        <taxon>Bacteria</taxon>
        <taxon>Bacillati</taxon>
        <taxon>Bacillota</taxon>
        <taxon>Bacilli</taxon>
        <taxon>Bacillales</taxon>
        <taxon>Paenibacillaceae</taxon>
        <taxon>Paenibacillus</taxon>
    </lineage>
</organism>
<reference evidence="12 13" key="1">
    <citation type="submission" date="2018-01" db="EMBL/GenBank/DDBJ databases">
        <title>The whole genome sequencing and assembly of Paenibacillus chitinolyticus KCCM 41400 strain.</title>
        <authorList>
            <person name="Kim J.-Y."/>
            <person name="Park M.-K."/>
            <person name="Lee Y.-J."/>
            <person name="Yi H."/>
            <person name="Bahn Y.-S."/>
            <person name="Kim J.F."/>
            <person name="Lee D.-W."/>
        </authorList>
    </citation>
    <scope>NUCLEOTIDE SEQUENCE [LARGE SCALE GENOMIC DNA]</scope>
    <source>
        <strain evidence="12 13">KCCM 41400</strain>
    </source>
</reference>
<evidence type="ECO:0000256" key="9">
    <source>
        <dbReference type="SAM" id="MobiDB-lite"/>
    </source>
</evidence>
<dbReference type="InterPro" id="IPR012094">
    <property type="entry name" value="tRNA_Ile_lys_synt"/>
</dbReference>
<protein>
    <recommendedName>
        <fullName evidence="8">tRNA(Ile)-lysidine synthase</fullName>
        <ecNumber evidence="8">6.3.4.19</ecNumber>
    </recommendedName>
    <alternativeName>
        <fullName evidence="8">tRNA(Ile)-2-lysyl-cytidine synthase</fullName>
    </alternativeName>
    <alternativeName>
        <fullName evidence="8">tRNA(Ile)-lysidine synthetase</fullName>
    </alternativeName>
</protein>
<dbReference type="SUPFAM" id="SSF56037">
    <property type="entry name" value="PheT/TilS domain"/>
    <property type="match status" value="1"/>
</dbReference>
<reference evidence="11 14" key="2">
    <citation type="submission" date="2022-05" db="EMBL/GenBank/DDBJ databases">
        <title>Genome Sequencing of Bee-Associated Microbes.</title>
        <authorList>
            <person name="Dunlap C."/>
        </authorList>
    </citation>
    <scope>NUCLEOTIDE SEQUENCE [LARGE SCALE GENOMIC DNA]</scope>
    <source>
        <strain evidence="11 14">NRRL B-23120</strain>
    </source>
</reference>
<dbReference type="GO" id="GO:0006400">
    <property type="term" value="P:tRNA modification"/>
    <property type="evidence" value="ECO:0007669"/>
    <property type="project" value="UniProtKB-UniRule"/>
</dbReference>
<keyword evidence="5 8" id="KW-0547">Nucleotide-binding</keyword>
<feature type="compositionally biased region" description="Basic and acidic residues" evidence="9">
    <location>
        <begin position="1"/>
        <end position="12"/>
    </location>
</feature>
<dbReference type="Pfam" id="PF11734">
    <property type="entry name" value="TilS_C"/>
    <property type="match status" value="1"/>
</dbReference>
<dbReference type="GO" id="GO:0005524">
    <property type="term" value="F:ATP binding"/>
    <property type="evidence" value="ECO:0007669"/>
    <property type="project" value="UniProtKB-UniRule"/>
</dbReference>
<comment type="subcellular location">
    <subcellularLocation>
        <location evidence="1 8">Cytoplasm</location>
    </subcellularLocation>
</comment>
<evidence type="ECO:0000256" key="1">
    <source>
        <dbReference type="ARBA" id="ARBA00004496"/>
    </source>
</evidence>
<dbReference type="InterPro" id="IPR014729">
    <property type="entry name" value="Rossmann-like_a/b/a_fold"/>
</dbReference>
<dbReference type="CDD" id="cd01992">
    <property type="entry name" value="TilS_N"/>
    <property type="match status" value="1"/>
</dbReference>
<comment type="domain">
    <text evidence="8">The N-terminal region contains the highly conserved SGGXDS motif, predicted to be a P-loop motif involved in ATP binding.</text>
</comment>
<proteinExistence type="inferred from homology"/>
<evidence type="ECO:0000256" key="8">
    <source>
        <dbReference type="HAMAP-Rule" id="MF_01161"/>
    </source>
</evidence>
<keyword evidence="3 8" id="KW-0436">Ligase</keyword>
<dbReference type="SUPFAM" id="SSF82829">
    <property type="entry name" value="MesJ substrate recognition domain-like"/>
    <property type="match status" value="1"/>
</dbReference>
<dbReference type="OrthoDB" id="9807403at2"/>
<dbReference type="Pfam" id="PF01171">
    <property type="entry name" value="ATP_bind_3"/>
    <property type="match status" value="1"/>
</dbReference>
<dbReference type="NCBIfam" id="TIGR02432">
    <property type="entry name" value="lysidine_TilS_N"/>
    <property type="match status" value="1"/>
</dbReference>
<evidence type="ECO:0000259" key="10">
    <source>
        <dbReference type="SMART" id="SM00977"/>
    </source>
</evidence>
<evidence type="ECO:0000313" key="11">
    <source>
        <dbReference type="EMBL" id="MCY9599005.1"/>
    </source>
</evidence>
<dbReference type="Proteomes" id="UP000288943">
    <property type="component" value="Chromosome"/>
</dbReference>
<dbReference type="PANTHER" id="PTHR43033:SF1">
    <property type="entry name" value="TRNA(ILE)-LYSIDINE SYNTHASE-RELATED"/>
    <property type="match status" value="1"/>
</dbReference>
<evidence type="ECO:0000313" key="13">
    <source>
        <dbReference type="Proteomes" id="UP000288943"/>
    </source>
</evidence>
<evidence type="ECO:0000313" key="14">
    <source>
        <dbReference type="Proteomes" id="UP001527202"/>
    </source>
</evidence>
<keyword evidence="4 8" id="KW-0819">tRNA processing</keyword>
<dbReference type="EC" id="6.3.4.19" evidence="8"/>
<dbReference type="GeneID" id="95373827"/>
<dbReference type="Gene3D" id="1.20.59.20">
    <property type="match status" value="1"/>
</dbReference>
<dbReference type="HAMAP" id="MF_01161">
    <property type="entry name" value="tRNA_Ile_lys_synt"/>
    <property type="match status" value="1"/>
</dbReference>
<keyword evidence="6 8" id="KW-0067">ATP-binding</keyword>
<dbReference type="InterPro" id="IPR012795">
    <property type="entry name" value="tRNA_Ile_lys_synt_N"/>
</dbReference>
<comment type="similarity">
    <text evidence="8">Belongs to the tRNA(Ile)-lysidine synthase family.</text>
</comment>